<name>A0A3Q0ET84_VIGRR</name>
<keyword evidence="2" id="KW-1185">Reference proteome</keyword>
<evidence type="ECO:0000313" key="2">
    <source>
        <dbReference type="Proteomes" id="UP000087766"/>
    </source>
</evidence>
<dbReference type="GeneID" id="111241129"/>
<keyword evidence="1" id="KW-0175">Coiled coil</keyword>
<dbReference type="AlphaFoldDB" id="A0A3Q0ET84"/>
<evidence type="ECO:0000313" key="3">
    <source>
        <dbReference type="RefSeq" id="XP_022633664.1"/>
    </source>
</evidence>
<dbReference type="Proteomes" id="UP000087766">
    <property type="component" value="Unplaced"/>
</dbReference>
<feature type="coiled-coil region" evidence="1">
    <location>
        <begin position="89"/>
        <end position="123"/>
    </location>
</feature>
<protein>
    <submittedName>
        <fullName evidence="3">Uncharacterized protein LOC111241129</fullName>
    </submittedName>
</protein>
<evidence type="ECO:0000256" key="1">
    <source>
        <dbReference type="SAM" id="Coils"/>
    </source>
</evidence>
<proteinExistence type="predicted"/>
<gene>
    <name evidence="3" type="primary">LOC111241129</name>
</gene>
<sequence length="153" mass="16987">MSETSEQTMAEICLELLLRGSTTAYNMVYASNRGQLRTEVDRLKKELEEVMASHSQCAQMMADNHVLMENLKKAGLDLRNSRDSLAVDLKIAKETIVNLTTNRDDLRQTVVNLKKAADEEAETRAEMLKAIVAEHTGFSEGIAPNVFSCKGVP</sequence>
<dbReference type="KEGG" id="vra:111241129"/>
<dbReference type="RefSeq" id="XP_022633664.1">
    <property type="nucleotide sequence ID" value="XM_022777943.1"/>
</dbReference>
<organism evidence="2 3">
    <name type="scientific">Vigna radiata var. radiata</name>
    <name type="common">Mung bean</name>
    <name type="synonym">Phaseolus aureus</name>
    <dbReference type="NCBI Taxonomy" id="3916"/>
    <lineage>
        <taxon>Eukaryota</taxon>
        <taxon>Viridiplantae</taxon>
        <taxon>Streptophyta</taxon>
        <taxon>Embryophyta</taxon>
        <taxon>Tracheophyta</taxon>
        <taxon>Spermatophyta</taxon>
        <taxon>Magnoliopsida</taxon>
        <taxon>eudicotyledons</taxon>
        <taxon>Gunneridae</taxon>
        <taxon>Pentapetalae</taxon>
        <taxon>rosids</taxon>
        <taxon>fabids</taxon>
        <taxon>Fabales</taxon>
        <taxon>Fabaceae</taxon>
        <taxon>Papilionoideae</taxon>
        <taxon>50 kb inversion clade</taxon>
        <taxon>NPAAA clade</taxon>
        <taxon>indigoferoid/millettioid clade</taxon>
        <taxon>Phaseoleae</taxon>
        <taxon>Vigna</taxon>
    </lineage>
</organism>
<accession>A0A3Q0ET84</accession>
<reference evidence="3" key="1">
    <citation type="submission" date="2025-08" db="UniProtKB">
        <authorList>
            <consortium name="RefSeq"/>
        </authorList>
    </citation>
    <scope>IDENTIFICATION</scope>
    <source>
        <tissue evidence="3">Leaf</tissue>
    </source>
</reference>